<dbReference type="GO" id="GO:0004497">
    <property type="term" value="F:monooxygenase activity"/>
    <property type="evidence" value="ECO:0007669"/>
    <property type="project" value="InterPro"/>
</dbReference>
<dbReference type="EMBL" id="JAUEDM010000005">
    <property type="protein sequence ID" value="KAK3316446.1"/>
    <property type="molecule type" value="Genomic_DNA"/>
</dbReference>
<dbReference type="Proteomes" id="UP001283341">
    <property type="component" value="Unassembled WGS sequence"/>
</dbReference>
<keyword evidence="5" id="KW-0349">Heme</keyword>
<evidence type="ECO:0000313" key="7">
    <source>
        <dbReference type="Proteomes" id="UP001283341"/>
    </source>
</evidence>
<keyword evidence="7" id="KW-1185">Reference proteome</keyword>
<dbReference type="Gene3D" id="1.10.630.10">
    <property type="entry name" value="Cytochrome P450"/>
    <property type="match status" value="1"/>
</dbReference>
<dbReference type="GO" id="GO:0020037">
    <property type="term" value="F:heme binding"/>
    <property type="evidence" value="ECO:0007669"/>
    <property type="project" value="InterPro"/>
</dbReference>
<dbReference type="GO" id="GO:0016705">
    <property type="term" value="F:oxidoreductase activity, acting on paired donors, with incorporation or reduction of molecular oxygen"/>
    <property type="evidence" value="ECO:0007669"/>
    <property type="project" value="InterPro"/>
</dbReference>
<dbReference type="Pfam" id="PF00067">
    <property type="entry name" value="p450"/>
    <property type="match status" value="1"/>
</dbReference>
<organism evidence="6 7">
    <name type="scientific">Apodospora peruviana</name>
    <dbReference type="NCBI Taxonomy" id="516989"/>
    <lineage>
        <taxon>Eukaryota</taxon>
        <taxon>Fungi</taxon>
        <taxon>Dikarya</taxon>
        <taxon>Ascomycota</taxon>
        <taxon>Pezizomycotina</taxon>
        <taxon>Sordariomycetes</taxon>
        <taxon>Sordariomycetidae</taxon>
        <taxon>Sordariales</taxon>
        <taxon>Lasiosphaeriaceae</taxon>
        <taxon>Apodospora</taxon>
    </lineage>
</organism>
<reference evidence="6" key="1">
    <citation type="journal article" date="2023" name="Mol. Phylogenet. Evol.">
        <title>Genome-scale phylogeny and comparative genomics of the fungal order Sordariales.</title>
        <authorList>
            <person name="Hensen N."/>
            <person name="Bonometti L."/>
            <person name="Westerberg I."/>
            <person name="Brannstrom I.O."/>
            <person name="Guillou S."/>
            <person name="Cros-Aarteil S."/>
            <person name="Calhoun S."/>
            <person name="Haridas S."/>
            <person name="Kuo A."/>
            <person name="Mondo S."/>
            <person name="Pangilinan J."/>
            <person name="Riley R."/>
            <person name="LaButti K."/>
            <person name="Andreopoulos B."/>
            <person name="Lipzen A."/>
            <person name="Chen C."/>
            <person name="Yan M."/>
            <person name="Daum C."/>
            <person name="Ng V."/>
            <person name="Clum A."/>
            <person name="Steindorff A."/>
            <person name="Ohm R.A."/>
            <person name="Martin F."/>
            <person name="Silar P."/>
            <person name="Natvig D.O."/>
            <person name="Lalanne C."/>
            <person name="Gautier V."/>
            <person name="Ament-Velasquez S.L."/>
            <person name="Kruys A."/>
            <person name="Hutchinson M.I."/>
            <person name="Powell A.J."/>
            <person name="Barry K."/>
            <person name="Miller A.N."/>
            <person name="Grigoriev I.V."/>
            <person name="Debuchy R."/>
            <person name="Gladieux P."/>
            <person name="Hiltunen Thoren M."/>
            <person name="Johannesson H."/>
        </authorList>
    </citation>
    <scope>NUCLEOTIDE SEQUENCE</scope>
    <source>
        <strain evidence="6">CBS 118394</strain>
    </source>
</reference>
<dbReference type="PRINTS" id="PR00463">
    <property type="entry name" value="EP450I"/>
</dbReference>
<dbReference type="InterPro" id="IPR002401">
    <property type="entry name" value="Cyt_P450_E_grp-I"/>
</dbReference>
<evidence type="ECO:0000313" key="6">
    <source>
        <dbReference type="EMBL" id="KAK3316446.1"/>
    </source>
</evidence>
<name>A0AAE0I2I9_9PEZI</name>
<sequence>MSLLHSTTVQYALVGILLALLLRVLVLSWTNAITRNGETLKKPPNTLPLVGNGIQFLQARWKLFGWFDKCQRQFGYETVAITVPTLPPGVLIHDPRNLDYVFKNEGIFTKGTFVKGRSWDLFGNGIINADGEFWKLQRKAGLSFLNTANLRVLTDIALPQYLFQSVKELQSKSGGREVVDLQHVFHEITTKLMGKMAYNMEMQADDEFAQSFDYASGGTAERFQNPLWQVTELIFGAKLRRSISIVKEFGRRIVASAVKDREQLQKQDLASENSADSNKLDQISGSLIQSLLDAIPDERMVADAALTYLSAGRDTTGQALTWTFYTLMRHPEVTAKIRAEVEQVFAANGLSLPITSEEKEKNSFDPTLFTASSMPYAMAVFYESLRLFPPIPFEIRQCTEAVTLPDGTFLPKDSVLVWCLWAMHRSKLTWGDDADDFKPERFLDADEGGRKKVVNRGASEFPVFYGGPRTCLGKKMAEAIAVQVIPTMSWLFDFVPEDGDMQKERRSKTSLTMPMEGGLPVFVKGR</sequence>
<dbReference type="GO" id="GO:0005506">
    <property type="term" value="F:iron ion binding"/>
    <property type="evidence" value="ECO:0007669"/>
    <property type="project" value="InterPro"/>
</dbReference>
<keyword evidence="2 5" id="KW-0479">Metal-binding</keyword>
<evidence type="ECO:0000256" key="4">
    <source>
        <dbReference type="ARBA" id="ARBA00023004"/>
    </source>
</evidence>
<dbReference type="PANTHER" id="PTHR24296">
    <property type="entry name" value="CYTOCHROME P450"/>
    <property type="match status" value="1"/>
</dbReference>
<reference evidence="6" key="2">
    <citation type="submission" date="2023-06" db="EMBL/GenBank/DDBJ databases">
        <authorList>
            <consortium name="Lawrence Berkeley National Laboratory"/>
            <person name="Haridas S."/>
            <person name="Hensen N."/>
            <person name="Bonometti L."/>
            <person name="Westerberg I."/>
            <person name="Brannstrom I.O."/>
            <person name="Guillou S."/>
            <person name="Cros-Aarteil S."/>
            <person name="Calhoun S."/>
            <person name="Kuo A."/>
            <person name="Mondo S."/>
            <person name="Pangilinan J."/>
            <person name="Riley R."/>
            <person name="Labutti K."/>
            <person name="Andreopoulos B."/>
            <person name="Lipzen A."/>
            <person name="Chen C."/>
            <person name="Yanf M."/>
            <person name="Daum C."/>
            <person name="Ng V."/>
            <person name="Clum A."/>
            <person name="Steindorff A."/>
            <person name="Ohm R."/>
            <person name="Martin F."/>
            <person name="Silar P."/>
            <person name="Natvig D."/>
            <person name="Lalanne C."/>
            <person name="Gautier V."/>
            <person name="Ament-Velasquez S.L."/>
            <person name="Kruys A."/>
            <person name="Hutchinson M.I."/>
            <person name="Powell A.J."/>
            <person name="Barry K."/>
            <person name="Miller A.N."/>
            <person name="Grigoriev I.V."/>
            <person name="Debuchy R."/>
            <person name="Gladieux P."/>
            <person name="Thoren M.H."/>
            <person name="Johannesson H."/>
        </authorList>
    </citation>
    <scope>NUCLEOTIDE SEQUENCE</scope>
    <source>
        <strain evidence="6">CBS 118394</strain>
    </source>
</reference>
<gene>
    <name evidence="6" type="ORF">B0H66DRAFT_499856</name>
</gene>
<dbReference type="AlphaFoldDB" id="A0AAE0I2I9"/>
<evidence type="ECO:0000256" key="5">
    <source>
        <dbReference type="PIRSR" id="PIRSR602401-1"/>
    </source>
</evidence>
<comment type="similarity">
    <text evidence="1">Belongs to the cytochrome P450 family.</text>
</comment>
<evidence type="ECO:0000256" key="3">
    <source>
        <dbReference type="ARBA" id="ARBA00023002"/>
    </source>
</evidence>
<dbReference type="PRINTS" id="PR00385">
    <property type="entry name" value="P450"/>
</dbReference>
<keyword evidence="3" id="KW-0560">Oxidoreductase</keyword>
<proteinExistence type="inferred from homology"/>
<comment type="cofactor">
    <cofactor evidence="5">
        <name>heme</name>
        <dbReference type="ChEBI" id="CHEBI:30413"/>
    </cofactor>
</comment>
<accession>A0AAE0I2I9</accession>
<keyword evidence="4 5" id="KW-0408">Iron</keyword>
<evidence type="ECO:0000256" key="1">
    <source>
        <dbReference type="ARBA" id="ARBA00010617"/>
    </source>
</evidence>
<dbReference type="InterPro" id="IPR001128">
    <property type="entry name" value="Cyt_P450"/>
</dbReference>
<protein>
    <submittedName>
        <fullName evidence="6">Cytochrome P450</fullName>
    </submittedName>
</protein>
<dbReference type="InterPro" id="IPR036396">
    <property type="entry name" value="Cyt_P450_sf"/>
</dbReference>
<feature type="binding site" description="axial binding residue" evidence="5">
    <location>
        <position position="471"/>
    </location>
    <ligand>
        <name>heme</name>
        <dbReference type="ChEBI" id="CHEBI:30413"/>
    </ligand>
    <ligandPart>
        <name>Fe</name>
        <dbReference type="ChEBI" id="CHEBI:18248"/>
    </ligandPart>
</feature>
<evidence type="ECO:0000256" key="2">
    <source>
        <dbReference type="ARBA" id="ARBA00022723"/>
    </source>
</evidence>
<comment type="caution">
    <text evidence="6">The sequence shown here is derived from an EMBL/GenBank/DDBJ whole genome shotgun (WGS) entry which is preliminary data.</text>
</comment>
<dbReference type="SUPFAM" id="SSF48264">
    <property type="entry name" value="Cytochrome P450"/>
    <property type="match status" value="1"/>
</dbReference>